<dbReference type="InterPro" id="IPR019752">
    <property type="entry name" value="Pyrv/ketoisovalerate_OxRed_cat"/>
</dbReference>
<evidence type="ECO:0000259" key="4">
    <source>
        <dbReference type="Pfam" id="PF17147"/>
    </source>
</evidence>
<dbReference type="SUPFAM" id="SSF52518">
    <property type="entry name" value="Thiamin diphosphate-binding fold (THDP-binding)"/>
    <property type="match status" value="1"/>
</dbReference>
<dbReference type="Pfam" id="PF01558">
    <property type="entry name" value="POR"/>
    <property type="match status" value="1"/>
</dbReference>
<evidence type="ECO:0000256" key="1">
    <source>
        <dbReference type="ARBA" id="ARBA00023002"/>
    </source>
</evidence>
<feature type="domain" description="Pyruvate/ketoisovalerate oxidoreductase catalytic" evidence="2">
    <location>
        <begin position="27"/>
        <end position="215"/>
    </location>
</feature>
<dbReference type="Pfam" id="PF01855">
    <property type="entry name" value="POR_N"/>
    <property type="match status" value="1"/>
</dbReference>
<comment type="caution">
    <text evidence="5">The sequence shown here is derived from an EMBL/GenBank/DDBJ whole genome shotgun (WGS) entry which is preliminary data.</text>
</comment>
<dbReference type="PANTHER" id="PTHR32154:SF20">
    <property type="entry name" value="2-OXOGLUTARATE OXIDOREDUCTASE SUBUNIT KORA"/>
    <property type="match status" value="1"/>
</dbReference>
<dbReference type="Gene3D" id="3.40.920.10">
    <property type="entry name" value="Pyruvate-ferredoxin oxidoreductase, PFOR, domain III"/>
    <property type="match status" value="1"/>
</dbReference>
<dbReference type="Pfam" id="PF17147">
    <property type="entry name" value="PFOR_II"/>
    <property type="match status" value="1"/>
</dbReference>
<evidence type="ECO:0000313" key="6">
    <source>
        <dbReference type="Proteomes" id="UP001148313"/>
    </source>
</evidence>
<dbReference type="InterPro" id="IPR033412">
    <property type="entry name" value="PFOR_II"/>
</dbReference>
<feature type="domain" description="Pyruvate flavodoxin/ferredoxin oxidoreductase pyrimidine binding" evidence="3">
    <location>
        <begin position="263"/>
        <end position="472"/>
    </location>
</feature>
<feature type="domain" description="Pyruvate:ferredoxin oxidoreductase core" evidence="4">
    <location>
        <begin position="516"/>
        <end position="604"/>
    </location>
</feature>
<proteinExistence type="predicted"/>
<dbReference type="InterPro" id="IPR029061">
    <property type="entry name" value="THDP-binding"/>
</dbReference>
<dbReference type="Gene3D" id="3.40.50.970">
    <property type="match status" value="1"/>
</dbReference>
<dbReference type="SUPFAM" id="SSF52922">
    <property type="entry name" value="TK C-terminal domain-like"/>
    <property type="match status" value="1"/>
</dbReference>
<name>A0ABT4VI44_9HYPH</name>
<dbReference type="InterPro" id="IPR002880">
    <property type="entry name" value="Pyrv_Fd/Flavodoxin_OxRdtase_N"/>
</dbReference>
<keyword evidence="6" id="KW-1185">Reference proteome</keyword>
<dbReference type="InterPro" id="IPR022367">
    <property type="entry name" value="2-oxoacid/accept_OxRdtase_asu"/>
</dbReference>
<protein>
    <submittedName>
        <fullName evidence="5">2-oxoacid:acceptor oxidoreductase subunit alpha</fullName>
    </submittedName>
</protein>
<dbReference type="SUPFAM" id="SSF53323">
    <property type="entry name" value="Pyruvate-ferredoxin oxidoreductase, PFOR, domain III"/>
    <property type="match status" value="1"/>
</dbReference>
<reference evidence="5" key="1">
    <citation type="submission" date="2022-11" db="EMBL/GenBank/DDBJ databases">
        <title>Hoeflea poritis sp. nov., isolated from scleractinian coral Porites lutea.</title>
        <authorList>
            <person name="Zhang G."/>
            <person name="Wei Q."/>
            <person name="Cai L."/>
        </authorList>
    </citation>
    <scope>NUCLEOTIDE SEQUENCE</scope>
    <source>
        <strain evidence="5">E7-10</strain>
    </source>
</reference>
<dbReference type="NCBIfam" id="TIGR03710">
    <property type="entry name" value="OAFO_sf"/>
    <property type="match status" value="1"/>
</dbReference>
<sequence length="619" mass="65843">MNIAEGSASPEGNTVETVVVRFAGDSGDGIQVIGSQLGLASAMSENDLGTFPEYPSEVRAPVGTTYGVSAYQVHFGGRPIKTIGDEADMLVALNPAALTTNLDILKKGGTVLVDAGTFSERNLEKAGYKASPLEDGTLDGYRVMAPDISKLTLESVADLSLNRKASLRCKNFWALGLVYWMYGRDRQPTIAWLNRKFAGNPDVAKANIAALNAGHAYGETVEATAQEVARIEPAPGIYSFVTGYEALAWGLATAAELANRKLVFSSYPITPASPLLHTLARLSDTGVTTFQAEDEIAATCAAIGASFTGGLGVTSSSGPGIALKQEAMSLAVSAELPLIIVNTQRAGPSTGMPTKTEQSDLNQALYGRHGESPLAVLAAGSPAECFEMAIEAARIALTYMTPVILLSDGFVANSSSPWILPDIDALPRINVANHTDAESFNPFERDPETLARSWAIPGTPGCEHRIGGIEKDYATGHISYEPENHQKMTDVRSGKIAGIAKTIPPLEPDQGPPEGDLAIVGWGSTYGPISRAVNNLRARNYRVSHIHLRHLRPFAPNQDELLAAFSYVLVPEMNTGQLAGLLRSEGFGNVESLSKMTGRPFQVSEIEEAVLSRLESSDE</sequence>
<dbReference type="CDD" id="cd07034">
    <property type="entry name" value="TPP_PYR_PFOR_IOR-alpha_like"/>
    <property type="match status" value="1"/>
</dbReference>
<dbReference type="InterPro" id="IPR050722">
    <property type="entry name" value="Pyruvate:ferred/Flavod_OxRd"/>
</dbReference>
<evidence type="ECO:0000259" key="2">
    <source>
        <dbReference type="Pfam" id="PF01558"/>
    </source>
</evidence>
<evidence type="ECO:0000313" key="5">
    <source>
        <dbReference type="EMBL" id="MDA4843713.1"/>
    </source>
</evidence>
<accession>A0ABT4VI44</accession>
<dbReference type="InterPro" id="IPR009014">
    <property type="entry name" value="Transketo_C/PFOR_II"/>
</dbReference>
<evidence type="ECO:0000259" key="3">
    <source>
        <dbReference type="Pfam" id="PF01855"/>
    </source>
</evidence>
<dbReference type="Gene3D" id="3.40.50.920">
    <property type="match status" value="1"/>
</dbReference>
<organism evidence="5 6">
    <name type="scientific">Hoeflea poritis</name>
    <dbReference type="NCBI Taxonomy" id="2993659"/>
    <lineage>
        <taxon>Bacteria</taxon>
        <taxon>Pseudomonadati</taxon>
        <taxon>Pseudomonadota</taxon>
        <taxon>Alphaproteobacteria</taxon>
        <taxon>Hyphomicrobiales</taxon>
        <taxon>Rhizobiaceae</taxon>
        <taxon>Hoeflea</taxon>
    </lineage>
</organism>
<dbReference type="Proteomes" id="UP001148313">
    <property type="component" value="Unassembled WGS sequence"/>
</dbReference>
<dbReference type="RefSeq" id="WP_271087225.1">
    <property type="nucleotide sequence ID" value="NZ_JAPJZH010000001.1"/>
</dbReference>
<dbReference type="InterPro" id="IPR002869">
    <property type="entry name" value="Pyrv_flavodox_OxRed_cen"/>
</dbReference>
<dbReference type="EMBL" id="JAPJZH010000001">
    <property type="protein sequence ID" value="MDA4843713.1"/>
    <property type="molecule type" value="Genomic_DNA"/>
</dbReference>
<keyword evidence="1" id="KW-0560">Oxidoreductase</keyword>
<dbReference type="PANTHER" id="PTHR32154">
    <property type="entry name" value="PYRUVATE-FLAVODOXIN OXIDOREDUCTASE-RELATED"/>
    <property type="match status" value="1"/>
</dbReference>
<gene>
    <name evidence="5" type="ORF">OOZ53_00025</name>
</gene>